<keyword evidence="5" id="KW-1015">Disulfide bond</keyword>
<dbReference type="SUPFAM" id="SSF49842">
    <property type="entry name" value="TNF-like"/>
    <property type="match status" value="1"/>
</dbReference>
<evidence type="ECO:0000256" key="4">
    <source>
        <dbReference type="ARBA" id="ARBA00022525"/>
    </source>
</evidence>
<proteinExistence type="inferred from homology"/>
<evidence type="ECO:0000259" key="8">
    <source>
        <dbReference type="PROSITE" id="PS50049"/>
    </source>
</evidence>
<dbReference type="GO" id="GO:0005125">
    <property type="term" value="F:cytokine activity"/>
    <property type="evidence" value="ECO:0007669"/>
    <property type="project" value="UniProtKB-KW"/>
</dbReference>
<feature type="region of interest" description="Disordered" evidence="7">
    <location>
        <begin position="272"/>
        <end position="295"/>
    </location>
</feature>
<dbReference type="SMART" id="SM00207">
    <property type="entry name" value="TNF"/>
    <property type="match status" value="1"/>
</dbReference>
<organism evidence="9 10">
    <name type="scientific">Meganyctiphanes norvegica</name>
    <name type="common">Northern krill</name>
    <name type="synonym">Thysanopoda norvegica</name>
    <dbReference type="NCBI Taxonomy" id="48144"/>
    <lineage>
        <taxon>Eukaryota</taxon>
        <taxon>Metazoa</taxon>
        <taxon>Ecdysozoa</taxon>
        <taxon>Arthropoda</taxon>
        <taxon>Crustacea</taxon>
        <taxon>Multicrustacea</taxon>
        <taxon>Malacostraca</taxon>
        <taxon>Eumalacostraca</taxon>
        <taxon>Eucarida</taxon>
        <taxon>Euphausiacea</taxon>
        <taxon>Euphausiidae</taxon>
        <taxon>Meganyctiphanes</taxon>
    </lineage>
</organism>
<name>A0AAV2QNS6_MEGNR</name>
<evidence type="ECO:0000256" key="5">
    <source>
        <dbReference type="ARBA" id="ARBA00023157"/>
    </source>
</evidence>
<evidence type="ECO:0000313" key="9">
    <source>
        <dbReference type="EMBL" id="CAL4091270.1"/>
    </source>
</evidence>
<dbReference type="AlphaFoldDB" id="A0AAV2QNS6"/>
<evidence type="ECO:0000313" key="10">
    <source>
        <dbReference type="Proteomes" id="UP001497623"/>
    </source>
</evidence>
<dbReference type="InterPro" id="IPR021184">
    <property type="entry name" value="TNF_CS"/>
</dbReference>
<dbReference type="GO" id="GO:0016020">
    <property type="term" value="C:membrane"/>
    <property type="evidence" value="ECO:0007669"/>
    <property type="project" value="InterPro"/>
</dbReference>
<evidence type="ECO:0000256" key="1">
    <source>
        <dbReference type="ARBA" id="ARBA00004613"/>
    </source>
</evidence>
<keyword evidence="3" id="KW-0202">Cytokine</keyword>
<dbReference type="GO" id="GO:0005164">
    <property type="term" value="F:tumor necrosis factor receptor binding"/>
    <property type="evidence" value="ECO:0007669"/>
    <property type="project" value="InterPro"/>
</dbReference>
<gene>
    <name evidence="9" type="ORF">MNOR_LOCUS14296</name>
</gene>
<dbReference type="PROSITE" id="PS50049">
    <property type="entry name" value="THD_2"/>
    <property type="match status" value="1"/>
</dbReference>
<keyword evidence="6" id="KW-0325">Glycoprotein</keyword>
<evidence type="ECO:0000256" key="7">
    <source>
        <dbReference type="SAM" id="MobiDB-lite"/>
    </source>
</evidence>
<sequence length="442" mass="49791">MEDKAPIYSVLDGSYKSHPEQRCWSCTSLTLSGLSILMASLALLLVTQQGTRLGHVETRLLQGDERLNLLEARLDTLSEFKDFLDYYVEDYDDEGLEDEEETGYYSDDDFTVQRVLGRRRKRDIPVLEESYGGDFSKARPLADKLRLYESLAQSSELKWQSTEDPIKPHHRVSSTWSRREDEVLRKEKTFRKNGKKNQMDRRSRVKSTGSDSTPSPNSVFLLAPMPQKVDQSPLRLRGAAETTIGSKNFAAPTNIGSKNLAARAKYMSTSTPVKPMNKRRRGLKHPNKKNTRRSRRTALTVAHYVASNNTADDGPIHKGWSSSPWMDKLGLNRKYQLSQGTVTVKEPGLYYIYAQVLYENSRFGTGFQIVVDGIPVLQCTLAPSQPANSCHTSGATYLPRNAQVLIQDLENYTTPVVREENSFFGLIKLLDAPESAEALILG</sequence>
<dbReference type="InterPro" id="IPR051748">
    <property type="entry name" value="TNF_Ligand_Superfamily"/>
</dbReference>
<dbReference type="GO" id="GO:0006955">
    <property type="term" value="P:immune response"/>
    <property type="evidence" value="ECO:0007669"/>
    <property type="project" value="InterPro"/>
</dbReference>
<evidence type="ECO:0000256" key="2">
    <source>
        <dbReference type="ARBA" id="ARBA00008670"/>
    </source>
</evidence>
<keyword evidence="10" id="KW-1185">Reference proteome</keyword>
<comment type="subcellular location">
    <subcellularLocation>
        <location evidence="1">Secreted</location>
    </subcellularLocation>
</comment>
<evidence type="ECO:0000256" key="6">
    <source>
        <dbReference type="ARBA" id="ARBA00023180"/>
    </source>
</evidence>
<dbReference type="EMBL" id="CAXKWB010008500">
    <property type="protein sequence ID" value="CAL4091270.1"/>
    <property type="molecule type" value="Genomic_DNA"/>
</dbReference>
<dbReference type="PANTHER" id="PTHR15151">
    <property type="entry name" value="PROTEIN EIGER"/>
    <property type="match status" value="1"/>
</dbReference>
<accession>A0AAV2QNS6</accession>
<dbReference type="Proteomes" id="UP001497623">
    <property type="component" value="Unassembled WGS sequence"/>
</dbReference>
<dbReference type="Pfam" id="PF00229">
    <property type="entry name" value="TNF"/>
    <property type="match status" value="1"/>
</dbReference>
<comment type="caution">
    <text evidence="9">The sequence shown here is derived from an EMBL/GenBank/DDBJ whole genome shotgun (WGS) entry which is preliminary data.</text>
</comment>
<reference evidence="9 10" key="1">
    <citation type="submission" date="2024-05" db="EMBL/GenBank/DDBJ databases">
        <authorList>
            <person name="Wallberg A."/>
        </authorList>
    </citation>
    <scope>NUCLEOTIDE SEQUENCE [LARGE SCALE GENOMIC DNA]</scope>
</reference>
<feature type="region of interest" description="Disordered" evidence="7">
    <location>
        <begin position="158"/>
        <end position="219"/>
    </location>
</feature>
<feature type="compositionally biased region" description="Basic residues" evidence="7">
    <location>
        <begin position="276"/>
        <end position="295"/>
    </location>
</feature>
<feature type="compositionally biased region" description="Polar residues" evidence="7">
    <location>
        <begin position="206"/>
        <end position="218"/>
    </location>
</feature>
<comment type="similarity">
    <text evidence="2">Belongs to the tumor necrosis factor family.</text>
</comment>
<dbReference type="PANTHER" id="PTHR15151:SF24">
    <property type="entry name" value="A PROLIFERATION-INDUCING LIGAND-LIKE PROTEIN-RELATED"/>
    <property type="match status" value="1"/>
</dbReference>
<dbReference type="InterPro" id="IPR008983">
    <property type="entry name" value="Tumour_necrosis_fac-like_dom"/>
</dbReference>
<dbReference type="GO" id="GO:0005615">
    <property type="term" value="C:extracellular space"/>
    <property type="evidence" value="ECO:0007669"/>
    <property type="project" value="UniProtKB-KW"/>
</dbReference>
<dbReference type="Gene3D" id="2.60.120.40">
    <property type="match status" value="1"/>
</dbReference>
<keyword evidence="4" id="KW-0964">Secreted</keyword>
<dbReference type="InterPro" id="IPR006052">
    <property type="entry name" value="TNF_dom"/>
</dbReference>
<feature type="domain" description="THD" evidence="8">
    <location>
        <begin position="300"/>
        <end position="429"/>
    </location>
</feature>
<dbReference type="PROSITE" id="PS00251">
    <property type="entry name" value="THD_1"/>
    <property type="match status" value="1"/>
</dbReference>
<feature type="compositionally biased region" description="Basic and acidic residues" evidence="7">
    <location>
        <begin position="177"/>
        <end position="187"/>
    </location>
</feature>
<protein>
    <recommendedName>
        <fullName evidence="8">THD domain-containing protein</fullName>
    </recommendedName>
</protein>
<evidence type="ECO:0000256" key="3">
    <source>
        <dbReference type="ARBA" id="ARBA00022514"/>
    </source>
</evidence>